<evidence type="ECO:0000313" key="4">
    <source>
        <dbReference type="Proteomes" id="UP000269375"/>
    </source>
</evidence>
<name>A0A3N0W331_9FLAO</name>
<evidence type="ECO:0000313" key="2">
    <source>
        <dbReference type="EMBL" id="ROH99469.1"/>
    </source>
</evidence>
<accession>A0A3N0W331</accession>
<evidence type="ECO:0000313" key="5">
    <source>
        <dbReference type="Proteomes" id="UP000295709"/>
    </source>
</evidence>
<evidence type="ECO:0000313" key="3">
    <source>
        <dbReference type="EMBL" id="TDX95630.1"/>
    </source>
</evidence>
<dbReference type="AlphaFoldDB" id="A0A3N0W331"/>
<organism evidence="2 4">
    <name type="scientific">Chryseobacterium daecheongense</name>
    <dbReference type="NCBI Taxonomy" id="192389"/>
    <lineage>
        <taxon>Bacteria</taxon>
        <taxon>Pseudomonadati</taxon>
        <taxon>Bacteroidota</taxon>
        <taxon>Flavobacteriia</taxon>
        <taxon>Flavobacteriales</taxon>
        <taxon>Weeksellaceae</taxon>
        <taxon>Chryseobacterium group</taxon>
        <taxon>Chryseobacterium</taxon>
    </lineage>
</organism>
<dbReference type="Proteomes" id="UP000295709">
    <property type="component" value="Unassembled WGS sequence"/>
</dbReference>
<feature type="chain" id="PRO_5018151614" evidence="1">
    <location>
        <begin position="19"/>
        <end position="118"/>
    </location>
</feature>
<sequence length="118" mass="13563">MKKILVIATLGVAGLVSAKNKEVKSNSIDFPNSNNLKIAKIRKVFGEIQWHYLYQSTCGWTFNMTSDIAIQNMTDDQYEDYMDEVVTMNNQICKLHGEKPVTTFTFNELYTSKVKERV</sequence>
<keyword evidence="1" id="KW-0732">Signal</keyword>
<gene>
    <name evidence="3" type="ORF">BCF50_1413</name>
    <name evidence="2" type="ORF">EGI05_00815</name>
</gene>
<reference evidence="3 5" key="2">
    <citation type="submission" date="2019-03" db="EMBL/GenBank/DDBJ databases">
        <title>Genomic Encyclopedia of Archaeal and Bacterial Type Strains, Phase II (KMG-II): from individual species to whole genera.</title>
        <authorList>
            <person name="Goeker M."/>
        </authorList>
    </citation>
    <scope>NUCLEOTIDE SEQUENCE [LARGE SCALE GENOMIC DNA]</scope>
    <source>
        <strain evidence="3 5">DSM 15235</strain>
    </source>
</reference>
<feature type="signal peptide" evidence="1">
    <location>
        <begin position="1"/>
        <end position="18"/>
    </location>
</feature>
<protein>
    <submittedName>
        <fullName evidence="2">Uncharacterized protein</fullName>
    </submittedName>
</protein>
<dbReference type="Proteomes" id="UP000269375">
    <property type="component" value="Unassembled WGS sequence"/>
</dbReference>
<proteinExistence type="predicted"/>
<dbReference type="OrthoDB" id="1264165at2"/>
<evidence type="ECO:0000256" key="1">
    <source>
        <dbReference type="SAM" id="SignalP"/>
    </source>
</evidence>
<comment type="caution">
    <text evidence="2">The sequence shown here is derived from an EMBL/GenBank/DDBJ whole genome shotgun (WGS) entry which is preliminary data.</text>
</comment>
<keyword evidence="5" id="KW-1185">Reference proteome</keyword>
<dbReference type="EMBL" id="RJTX01000001">
    <property type="protein sequence ID" value="ROH99469.1"/>
    <property type="molecule type" value="Genomic_DNA"/>
</dbReference>
<dbReference type="EMBL" id="SOQW01000001">
    <property type="protein sequence ID" value="TDX95630.1"/>
    <property type="molecule type" value="Genomic_DNA"/>
</dbReference>
<reference evidence="2" key="1">
    <citation type="submission" date="2018-11" db="EMBL/GenBank/DDBJ databases">
        <title>Proposal to divide the Flavobacteriaceae and reorganize its genera based on Amino Acid Identity values calculated from whole genome sequences.</title>
        <authorList>
            <person name="Nicholson A.C."/>
            <person name="Gulvik C.A."/>
            <person name="Whitney A.M."/>
            <person name="Humrighouse B.W."/>
            <person name="Bell M."/>
            <person name="Holmes B."/>
            <person name="Steigerwalt A."/>
            <person name="Villarma A."/>
            <person name="Sheth M."/>
            <person name="Batra D."/>
            <person name="Pryor J."/>
            <person name="Bernardet J.-F."/>
            <person name="Hugo C."/>
            <person name="Kampfer P."/>
            <person name="Newman J."/>
            <person name="Mcquiston J.R."/>
        </authorList>
    </citation>
    <scope>NUCLEOTIDE SEQUENCE</scope>
    <source>
        <strain evidence="2">DSM 15235</strain>
    </source>
</reference>
<dbReference type="RefSeq" id="WP_123261183.1">
    <property type="nucleotide sequence ID" value="NZ_RJTX01000001.1"/>
</dbReference>